<dbReference type="AlphaFoldDB" id="A0A2N9YGG9"/>
<dbReference type="EMBL" id="CP018889">
    <property type="protein sequence ID" value="AUI69489.1"/>
    <property type="molecule type" value="Genomic_DNA"/>
</dbReference>
<accession>A0A2N9YGG9</accession>
<dbReference type="STRING" id="288004.AL038_11410"/>
<dbReference type="KEGG" id="blep:AL038_11410"/>
<dbReference type="Proteomes" id="UP000234271">
    <property type="component" value="Chromosome"/>
</dbReference>
<evidence type="ECO:0000313" key="2">
    <source>
        <dbReference type="Proteomes" id="UP000234271"/>
    </source>
</evidence>
<dbReference type="OrthoDB" id="9153352at2"/>
<name>A0A2N9YGG9_9GAMM</name>
<sequence>MTANRTLSQNMASDNLILGTWIDTCEYGPEMRYTIGLQGSEIIITAVDTRDTEDEEGDVSNIHWDADKGRLYCCVHWGSTGFLTKCNFYLISSNQMDFTYTNTETILFVRKQPGDNIIPLNIHSMMGIWVNSCEYFADIEYHITLKNDITIVSMIDNYDGEQMEIYDTHWEKEILFLSTYTPSTGRFRKCQFQLLSPNQALLTHTYTETCMLIRERNELKTKKVHTMRYKVVLLIEHPSIDPAIITEQLGLLPFRHQRFGEPRMTPTGTPLAGLWKNSSWSCRLECDGKRAFFKNIDEFVTKLDTHRKFLSNLVLSGGSVYLGISFLGRNNIGDVLSWQSMEKMVKLKIDLGIEVFPDEREH</sequence>
<dbReference type="Pfam" id="PF14106">
    <property type="entry name" value="DUF4279"/>
    <property type="match status" value="1"/>
</dbReference>
<reference evidence="2" key="1">
    <citation type="submission" date="2016-12" db="EMBL/GenBank/DDBJ databases">
        <title>Complete Genome Sequence of Beggiatoa leptomitiformis D-401.</title>
        <authorList>
            <person name="Fomenkov A."/>
            <person name="Vincze T."/>
            <person name="Grabovich M."/>
            <person name="Anton B.P."/>
            <person name="Dubinina G."/>
            <person name="Orlova M."/>
            <person name="Belousova E."/>
            <person name="Roberts R.J."/>
        </authorList>
    </citation>
    <scope>NUCLEOTIDE SEQUENCE [LARGE SCALE GENOMIC DNA]</scope>
    <source>
        <strain evidence="2">D-401</strain>
    </source>
</reference>
<organism evidence="1 2">
    <name type="scientific">Beggiatoa leptomitoformis</name>
    <dbReference type="NCBI Taxonomy" id="288004"/>
    <lineage>
        <taxon>Bacteria</taxon>
        <taxon>Pseudomonadati</taxon>
        <taxon>Pseudomonadota</taxon>
        <taxon>Gammaproteobacteria</taxon>
        <taxon>Thiotrichales</taxon>
        <taxon>Thiotrichaceae</taxon>
        <taxon>Beggiatoa</taxon>
    </lineage>
</organism>
<dbReference type="RefSeq" id="WP_062152951.1">
    <property type="nucleotide sequence ID" value="NZ_CP012373.2"/>
</dbReference>
<evidence type="ECO:0000313" key="1">
    <source>
        <dbReference type="EMBL" id="AUI69489.1"/>
    </source>
</evidence>
<dbReference type="InterPro" id="IPR025459">
    <property type="entry name" value="DUF4279"/>
</dbReference>
<gene>
    <name evidence="1" type="ORF">BLE401_12860</name>
</gene>
<proteinExistence type="predicted"/>
<protein>
    <submittedName>
        <fullName evidence="1">DUF4279 domain-containing protein</fullName>
    </submittedName>
</protein>
<keyword evidence="2" id="KW-1185">Reference proteome</keyword>